<comment type="caution">
    <text evidence="2">The sequence shown here is derived from an EMBL/GenBank/DDBJ whole genome shotgun (WGS) entry which is preliminary data.</text>
</comment>
<name>A0A1F8F6R0_9BACT</name>
<protein>
    <submittedName>
        <fullName evidence="2">Uncharacterized protein</fullName>
    </submittedName>
</protein>
<sequence length="129" mass="14410">MKINICPICVIVSGIWLILSAGVAWGYLASEQFMIPIAILMGGSVVGIAYQGEKKFIWASTHSLIWKIIIIFSGMPAAYLFVINLSKPLVVTEFILLIIIAYFFFIKRLKQPGGLHTISQIEKQMEQCC</sequence>
<evidence type="ECO:0000313" key="2">
    <source>
        <dbReference type="EMBL" id="OGN07959.1"/>
    </source>
</evidence>
<feature type="transmembrane region" description="Helical" evidence="1">
    <location>
        <begin position="7"/>
        <end position="27"/>
    </location>
</feature>
<keyword evidence="1" id="KW-0472">Membrane</keyword>
<accession>A0A1F8F6R0</accession>
<feature type="transmembrane region" description="Helical" evidence="1">
    <location>
        <begin position="64"/>
        <end position="83"/>
    </location>
</feature>
<feature type="transmembrane region" description="Helical" evidence="1">
    <location>
        <begin position="33"/>
        <end position="52"/>
    </location>
</feature>
<proteinExistence type="predicted"/>
<reference evidence="2 3" key="1">
    <citation type="journal article" date="2016" name="Nat. Commun.">
        <title>Thousands of microbial genomes shed light on interconnected biogeochemical processes in an aquifer system.</title>
        <authorList>
            <person name="Anantharaman K."/>
            <person name="Brown C.T."/>
            <person name="Hug L.A."/>
            <person name="Sharon I."/>
            <person name="Castelle C.J."/>
            <person name="Probst A.J."/>
            <person name="Thomas B.C."/>
            <person name="Singh A."/>
            <person name="Wilkins M.J."/>
            <person name="Karaoz U."/>
            <person name="Brodie E.L."/>
            <person name="Williams K.H."/>
            <person name="Hubbard S.S."/>
            <person name="Banfield J.F."/>
        </authorList>
    </citation>
    <scope>NUCLEOTIDE SEQUENCE [LARGE SCALE GENOMIC DNA]</scope>
</reference>
<organism evidence="2 3">
    <name type="scientific">Candidatus Yanofskybacteria bacterium RIFCSPHIGHO2_02_FULL_39_10</name>
    <dbReference type="NCBI Taxonomy" id="1802674"/>
    <lineage>
        <taxon>Bacteria</taxon>
        <taxon>Candidatus Yanofskyibacteriota</taxon>
    </lineage>
</organism>
<evidence type="ECO:0000256" key="1">
    <source>
        <dbReference type="SAM" id="Phobius"/>
    </source>
</evidence>
<gene>
    <name evidence="2" type="ORF">A3C61_00815</name>
</gene>
<dbReference type="EMBL" id="MGJO01000059">
    <property type="protein sequence ID" value="OGN07959.1"/>
    <property type="molecule type" value="Genomic_DNA"/>
</dbReference>
<feature type="transmembrane region" description="Helical" evidence="1">
    <location>
        <begin position="89"/>
        <end position="106"/>
    </location>
</feature>
<keyword evidence="1" id="KW-1133">Transmembrane helix</keyword>
<keyword evidence="1" id="KW-0812">Transmembrane</keyword>
<dbReference type="AlphaFoldDB" id="A0A1F8F6R0"/>
<evidence type="ECO:0000313" key="3">
    <source>
        <dbReference type="Proteomes" id="UP000178908"/>
    </source>
</evidence>
<dbReference type="Proteomes" id="UP000178908">
    <property type="component" value="Unassembled WGS sequence"/>
</dbReference>